<dbReference type="AlphaFoldDB" id="A0A6B0R185"/>
<dbReference type="PRINTS" id="PR00190">
    <property type="entry name" value="ACTIN"/>
</dbReference>
<dbReference type="GO" id="GO:0005856">
    <property type="term" value="C:cytoskeleton"/>
    <property type="evidence" value="ECO:0007669"/>
    <property type="project" value="UniProtKB-SubCell"/>
</dbReference>
<dbReference type="Gene3D" id="2.30.36.70">
    <property type="entry name" value="Actin, Chain A, domain 2"/>
    <property type="match status" value="1"/>
</dbReference>
<evidence type="ECO:0000313" key="8">
    <source>
        <dbReference type="Proteomes" id="UP000322234"/>
    </source>
</evidence>
<dbReference type="PROSITE" id="PS51257">
    <property type="entry name" value="PROKAR_LIPOPROTEIN"/>
    <property type="match status" value="1"/>
</dbReference>
<dbReference type="Proteomes" id="UP000322234">
    <property type="component" value="Unassembled WGS sequence"/>
</dbReference>
<sequence>MCKVSFVGDNAPQAVFPSIVGCPWHQGMMVGMGQKDSYVDDEAQSKRGILTLKYPIEHGIVTNWDDMEIWHHTFYNELRVAPEEHPMLLTEAPLNPQGQP</sequence>
<dbReference type="SUPFAM" id="SSF53067">
    <property type="entry name" value="Actin-like ATPase domain"/>
    <property type="match status" value="1"/>
</dbReference>
<evidence type="ECO:0000256" key="1">
    <source>
        <dbReference type="ARBA" id="ARBA00004245"/>
    </source>
</evidence>
<evidence type="ECO:0000256" key="6">
    <source>
        <dbReference type="ARBA" id="ARBA00023212"/>
    </source>
</evidence>
<evidence type="ECO:0000313" key="7">
    <source>
        <dbReference type="EMBL" id="MXQ82286.1"/>
    </source>
</evidence>
<dbReference type="Gene3D" id="3.30.420.40">
    <property type="match status" value="1"/>
</dbReference>
<gene>
    <name evidence="7" type="ORF">E5288_WYG010918</name>
</gene>
<comment type="subcellular location">
    <subcellularLocation>
        <location evidence="1">Cytoplasm</location>
        <location evidence="1">Cytoskeleton</location>
    </subcellularLocation>
</comment>
<organism evidence="7 8">
    <name type="scientific">Bos mutus</name>
    <name type="common">wild yak</name>
    <dbReference type="NCBI Taxonomy" id="72004"/>
    <lineage>
        <taxon>Eukaryota</taxon>
        <taxon>Metazoa</taxon>
        <taxon>Chordata</taxon>
        <taxon>Craniata</taxon>
        <taxon>Vertebrata</taxon>
        <taxon>Euteleostomi</taxon>
        <taxon>Mammalia</taxon>
        <taxon>Eutheria</taxon>
        <taxon>Laurasiatheria</taxon>
        <taxon>Artiodactyla</taxon>
        <taxon>Ruminantia</taxon>
        <taxon>Pecora</taxon>
        <taxon>Bovidae</taxon>
        <taxon>Bovinae</taxon>
        <taxon>Bos</taxon>
    </lineage>
</organism>
<dbReference type="FunFam" id="3.30.420.40:FF:000148">
    <property type="entry name" value="Actin, alpha skeletal muscle"/>
    <property type="match status" value="1"/>
</dbReference>
<dbReference type="GO" id="GO:0005524">
    <property type="term" value="F:ATP binding"/>
    <property type="evidence" value="ECO:0007669"/>
    <property type="project" value="UniProtKB-KW"/>
</dbReference>
<evidence type="ECO:0000256" key="5">
    <source>
        <dbReference type="ARBA" id="ARBA00022840"/>
    </source>
</evidence>
<evidence type="ECO:0000256" key="4">
    <source>
        <dbReference type="ARBA" id="ARBA00022741"/>
    </source>
</evidence>
<comment type="similarity">
    <text evidence="2">Belongs to the actin family.</text>
</comment>
<proteinExistence type="inferred from homology"/>
<dbReference type="Pfam" id="PF00022">
    <property type="entry name" value="Actin"/>
    <property type="match status" value="1"/>
</dbReference>
<keyword evidence="5" id="KW-0067">ATP-binding</keyword>
<keyword evidence="4" id="KW-0547">Nucleotide-binding</keyword>
<dbReference type="FunFam" id="2.30.36.70:FF:000001">
    <property type="entry name" value="Actin, alpha skeletal muscle"/>
    <property type="match status" value="1"/>
</dbReference>
<dbReference type="InterPro" id="IPR043129">
    <property type="entry name" value="ATPase_NBD"/>
</dbReference>
<dbReference type="InterPro" id="IPR004000">
    <property type="entry name" value="Actin"/>
</dbReference>
<keyword evidence="8" id="KW-1185">Reference proteome</keyword>
<protein>
    <recommendedName>
        <fullName evidence="9">Actin</fullName>
    </recommendedName>
</protein>
<keyword evidence="6" id="KW-0206">Cytoskeleton</keyword>
<evidence type="ECO:0000256" key="2">
    <source>
        <dbReference type="ARBA" id="ARBA00006752"/>
    </source>
</evidence>
<comment type="caution">
    <text evidence="7">The sequence shown here is derived from an EMBL/GenBank/DDBJ whole genome shotgun (WGS) entry which is preliminary data.</text>
</comment>
<dbReference type="EMBL" id="VBQZ03000012">
    <property type="protein sequence ID" value="MXQ82286.1"/>
    <property type="molecule type" value="Genomic_DNA"/>
</dbReference>
<evidence type="ECO:0000256" key="3">
    <source>
        <dbReference type="ARBA" id="ARBA00022490"/>
    </source>
</evidence>
<reference evidence="7" key="1">
    <citation type="submission" date="2019-10" db="EMBL/GenBank/DDBJ databases">
        <title>The sequence and de novo assembly of the wild yak genome.</title>
        <authorList>
            <person name="Liu Y."/>
        </authorList>
    </citation>
    <scope>NUCLEOTIDE SEQUENCE [LARGE SCALE GENOMIC DNA]</scope>
    <source>
        <strain evidence="7">WY2019</strain>
    </source>
</reference>
<evidence type="ECO:0008006" key="9">
    <source>
        <dbReference type="Google" id="ProtNLM"/>
    </source>
</evidence>
<name>A0A6B0R185_9CETA</name>
<keyword evidence="3" id="KW-0963">Cytoplasm</keyword>
<dbReference type="PANTHER" id="PTHR11937">
    <property type="entry name" value="ACTIN"/>
    <property type="match status" value="1"/>
</dbReference>
<accession>A0A6B0R185</accession>